<dbReference type="InterPro" id="IPR007052">
    <property type="entry name" value="CS_dom"/>
</dbReference>
<evidence type="ECO:0008006" key="8">
    <source>
        <dbReference type="Google" id="ProtNLM"/>
    </source>
</evidence>
<dbReference type="SUPFAM" id="SSF49265">
    <property type="entry name" value="Fibronectin type III"/>
    <property type="match status" value="1"/>
</dbReference>
<feature type="domain" description="CS" evidence="5">
    <location>
        <begin position="157"/>
        <end position="257"/>
    </location>
</feature>
<evidence type="ECO:0000259" key="5">
    <source>
        <dbReference type="PROSITE" id="PS51203"/>
    </source>
</evidence>
<dbReference type="InterPro" id="IPR008978">
    <property type="entry name" value="HSP20-like_chaperone"/>
</dbReference>
<dbReference type="GO" id="GO:0051082">
    <property type="term" value="F:unfolded protein binding"/>
    <property type="evidence" value="ECO:0007669"/>
    <property type="project" value="TreeGrafter"/>
</dbReference>
<dbReference type="Proteomes" id="UP000316726">
    <property type="component" value="Chromosome 3"/>
</dbReference>
<dbReference type="InterPro" id="IPR036116">
    <property type="entry name" value="FN3_sf"/>
</dbReference>
<dbReference type="PROSITE" id="PS50853">
    <property type="entry name" value="FN3"/>
    <property type="match status" value="1"/>
</dbReference>
<dbReference type="InterPro" id="IPR003961">
    <property type="entry name" value="FN3_dom"/>
</dbReference>
<dbReference type="CDD" id="cd00063">
    <property type="entry name" value="FN3"/>
    <property type="match status" value="1"/>
</dbReference>
<dbReference type="Gene3D" id="2.60.40.10">
    <property type="entry name" value="Immunoglobulins"/>
    <property type="match status" value="1"/>
</dbReference>
<name>A0A5B8MKV4_9CHLO</name>
<evidence type="ECO:0000256" key="2">
    <source>
        <dbReference type="ARBA" id="ARBA00022490"/>
    </source>
</evidence>
<dbReference type="GO" id="GO:0005737">
    <property type="term" value="C:cytoplasm"/>
    <property type="evidence" value="ECO:0007669"/>
    <property type="project" value="UniProtKB-SubCell"/>
</dbReference>
<dbReference type="Pfam" id="PF04969">
    <property type="entry name" value="CS"/>
    <property type="match status" value="1"/>
</dbReference>
<feature type="domain" description="Fibronectin type-III" evidence="4">
    <location>
        <begin position="53"/>
        <end position="152"/>
    </location>
</feature>
<keyword evidence="3" id="KW-0812">Transmembrane</keyword>
<organism evidence="6 7">
    <name type="scientific">Chloropicon primus</name>
    <dbReference type="NCBI Taxonomy" id="1764295"/>
    <lineage>
        <taxon>Eukaryota</taxon>
        <taxon>Viridiplantae</taxon>
        <taxon>Chlorophyta</taxon>
        <taxon>Chloropicophyceae</taxon>
        <taxon>Chloropicales</taxon>
        <taxon>Chloropicaceae</taxon>
        <taxon>Chloropicon</taxon>
    </lineage>
</organism>
<dbReference type="SUPFAM" id="SSF49764">
    <property type="entry name" value="HSP20-like chaperones"/>
    <property type="match status" value="1"/>
</dbReference>
<keyword evidence="7" id="KW-1185">Reference proteome</keyword>
<dbReference type="Gene3D" id="2.60.40.790">
    <property type="match status" value="1"/>
</dbReference>
<evidence type="ECO:0000313" key="6">
    <source>
        <dbReference type="EMBL" id="QDZ20020.1"/>
    </source>
</evidence>
<evidence type="ECO:0000256" key="3">
    <source>
        <dbReference type="SAM" id="Phobius"/>
    </source>
</evidence>
<evidence type="ECO:0000259" key="4">
    <source>
        <dbReference type="PROSITE" id="PS50853"/>
    </source>
</evidence>
<dbReference type="PANTHER" id="PTHR12356:SF3">
    <property type="entry name" value="NUCLEAR MIGRATION PROTEIN NUDC"/>
    <property type="match status" value="1"/>
</dbReference>
<dbReference type="InterPro" id="IPR037898">
    <property type="entry name" value="NudC_fam"/>
</dbReference>
<keyword evidence="3" id="KW-1133">Transmembrane helix</keyword>
<dbReference type="EMBL" id="CP031036">
    <property type="protein sequence ID" value="QDZ20020.1"/>
    <property type="molecule type" value="Genomic_DNA"/>
</dbReference>
<dbReference type="PANTHER" id="PTHR12356">
    <property type="entry name" value="NUCLEAR MOVEMENT PROTEIN NUDC"/>
    <property type="match status" value="1"/>
</dbReference>
<reference evidence="6 7" key="1">
    <citation type="submission" date="2018-07" db="EMBL/GenBank/DDBJ databases">
        <title>The complete nuclear genome of the prasinophyte Chloropicon primus (CCMP1205).</title>
        <authorList>
            <person name="Pombert J.-F."/>
            <person name="Otis C."/>
            <person name="Turmel M."/>
            <person name="Lemieux C."/>
        </authorList>
    </citation>
    <scope>NUCLEOTIDE SEQUENCE [LARGE SCALE GENOMIC DNA]</scope>
    <source>
        <strain evidence="6 7">CCMP1205</strain>
    </source>
</reference>
<evidence type="ECO:0000256" key="1">
    <source>
        <dbReference type="ARBA" id="ARBA00004496"/>
    </source>
</evidence>
<protein>
    <recommendedName>
        <fullName evidence="8">Fibronectin type-III domain-containing protein</fullName>
    </recommendedName>
</protein>
<keyword evidence="3" id="KW-0472">Membrane</keyword>
<feature type="transmembrane region" description="Helical" evidence="3">
    <location>
        <begin position="6"/>
        <end position="28"/>
    </location>
</feature>
<sequence length="304" mass="34956">MSPEDFIVFAGAALTLVLGWITAAVVLVKSDAKELPRWAKPLKPLLSIFLGQVPRTPKVRCSSRHNEIRLDWTCGRSSVWNEDMYEVQTDTTDERVKQKLGRDFLRSFWGKDKTYTIGQLPANHRLKFRVRAMNQGGKSPWVEVDHRTTSIPEKSGGKETDYSWNQTNEYVEITVEVPKTTTSKTLEIEVKGGRLRAYCRKNGRELIEGKIYGPVRSSGLVDFVWELETVGGSKLLRVELEKTRPAERKTDLWPKALESGLDFDVHLMHWDRAWDNREEWQHVMRSEEGKFSVNNVSLDDYIAS</sequence>
<evidence type="ECO:0000313" key="7">
    <source>
        <dbReference type="Proteomes" id="UP000316726"/>
    </source>
</evidence>
<gene>
    <name evidence="6" type="ORF">A3770_03p25380</name>
</gene>
<comment type="subcellular location">
    <subcellularLocation>
        <location evidence="1">Cytoplasm</location>
    </subcellularLocation>
</comment>
<dbReference type="GO" id="GO:0006457">
    <property type="term" value="P:protein folding"/>
    <property type="evidence" value="ECO:0007669"/>
    <property type="project" value="TreeGrafter"/>
</dbReference>
<dbReference type="InterPro" id="IPR013783">
    <property type="entry name" value="Ig-like_fold"/>
</dbReference>
<accession>A0A5B8MKV4</accession>
<dbReference type="AlphaFoldDB" id="A0A5B8MKV4"/>
<dbReference type="OrthoDB" id="416217at2759"/>
<proteinExistence type="predicted"/>
<dbReference type="PROSITE" id="PS51203">
    <property type="entry name" value="CS"/>
    <property type="match status" value="1"/>
</dbReference>
<dbReference type="STRING" id="1764295.A0A5B8MKV4"/>
<keyword evidence="2" id="KW-0963">Cytoplasm</keyword>